<comment type="caution">
    <text evidence="4">The sequence shown here is derived from an EMBL/GenBank/DDBJ whole genome shotgun (WGS) entry which is preliminary data.</text>
</comment>
<dbReference type="OrthoDB" id="10259639at2759"/>
<gene>
    <name evidence="4" type="ORF">J437_LFUL006935</name>
</gene>
<evidence type="ECO:0000256" key="2">
    <source>
        <dbReference type="ARBA" id="ARBA00018874"/>
    </source>
</evidence>
<name>A0A8K0K753_LADFU</name>
<dbReference type="InterPro" id="IPR012445">
    <property type="entry name" value="ATG101"/>
</dbReference>
<evidence type="ECO:0000313" key="4">
    <source>
        <dbReference type="EMBL" id="KAG8228987.1"/>
    </source>
</evidence>
<dbReference type="GO" id="GO:1990316">
    <property type="term" value="C:Atg1/ULK1 kinase complex"/>
    <property type="evidence" value="ECO:0007669"/>
    <property type="project" value="TreeGrafter"/>
</dbReference>
<dbReference type="GO" id="GO:0000407">
    <property type="term" value="C:phagophore assembly site"/>
    <property type="evidence" value="ECO:0007669"/>
    <property type="project" value="TreeGrafter"/>
</dbReference>
<dbReference type="Pfam" id="PF07855">
    <property type="entry name" value="ATG101"/>
    <property type="match status" value="1"/>
</dbReference>
<dbReference type="PANTHER" id="PTHR13292:SF0">
    <property type="entry name" value="AUTOPHAGY-RELATED PROTEIN 101"/>
    <property type="match status" value="1"/>
</dbReference>
<dbReference type="PANTHER" id="PTHR13292">
    <property type="entry name" value="AUTOPHAGY-RELATED PROTEIN 101"/>
    <property type="match status" value="1"/>
</dbReference>
<keyword evidence="3" id="KW-0072">Autophagy</keyword>
<accession>A0A8K0K753</accession>
<protein>
    <recommendedName>
        <fullName evidence="2">Autophagy-related protein 101</fullName>
    </recommendedName>
</protein>
<keyword evidence="5" id="KW-1185">Reference proteome</keyword>
<dbReference type="EMBL" id="KZ308405">
    <property type="protein sequence ID" value="KAG8228987.1"/>
    <property type="molecule type" value="Genomic_DNA"/>
</dbReference>
<dbReference type="Proteomes" id="UP000792457">
    <property type="component" value="Unassembled WGS sequence"/>
</dbReference>
<organism evidence="4 5">
    <name type="scientific">Ladona fulva</name>
    <name type="common">Scarce chaser dragonfly</name>
    <name type="synonym">Libellula fulva</name>
    <dbReference type="NCBI Taxonomy" id="123851"/>
    <lineage>
        <taxon>Eukaryota</taxon>
        <taxon>Metazoa</taxon>
        <taxon>Ecdysozoa</taxon>
        <taxon>Arthropoda</taxon>
        <taxon>Hexapoda</taxon>
        <taxon>Insecta</taxon>
        <taxon>Pterygota</taxon>
        <taxon>Palaeoptera</taxon>
        <taxon>Odonata</taxon>
        <taxon>Epiprocta</taxon>
        <taxon>Anisoptera</taxon>
        <taxon>Libelluloidea</taxon>
        <taxon>Libellulidae</taxon>
        <taxon>Ladona</taxon>
    </lineage>
</organism>
<evidence type="ECO:0000313" key="5">
    <source>
        <dbReference type="Proteomes" id="UP000792457"/>
    </source>
</evidence>
<dbReference type="AlphaFoldDB" id="A0A8K0K753"/>
<feature type="non-terminal residue" evidence="4">
    <location>
        <position position="1"/>
    </location>
</feature>
<proteinExistence type="inferred from homology"/>
<evidence type="ECO:0000256" key="1">
    <source>
        <dbReference type="ARBA" id="ARBA00007130"/>
    </source>
</evidence>
<comment type="similarity">
    <text evidence="1">Belongs to the ATG101 family.</text>
</comment>
<sequence>MSTKEIMNARSQVFELAAEGRQVDEAVACLFHTILFHRSLGKFRYKQEGSYSVGTVGYEDVDCDFIDLTYICCASENLDNTLKREIAGFSEALRSHDGPRSGQISLEFYQKKRNRWPFNPECIPWEVWTIRLELIKLNNEHERQECRERLGEVLTEKIMYIAEVMNKHEYVPKMPNQSELDLIFDT</sequence>
<dbReference type="GO" id="GO:0000045">
    <property type="term" value="P:autophagosome assembly"/>
    <property type="evidence" value="ECO:0007669"/>
    <property type="project" value="TreeGrafter"/>
</dbReference>
<evidence type="ECO:0000256" key="3">
    <source>
        <dbReference type="ARBA" id="ARBA00023006"/>
    </source>
</evidence>
<reference evidence="4" key="1">
    <citation type="submission" date="2013-04" db="EMBL/GenBank/DDBJ databases">
        <authorList>
            <person name="Qu J."/>
            <person name="Murali S.C."/>
            <person name="Bandaranaike D."/>
            <person name="Bellair M."/>
            <person name="Blankenburg K."/>
            <person name="Chao H."/>
            <person name="Dinh H."/>
            <person name="Doddapaneni H."/>
            <person name="Downs B."/>
            <person name="Dugan-Rocha S."/>
            <person name="Elkadiri S."/>
            <person name="Gnanaolivu R.D."/>
            <person name="Hernandez B."/>
            <person name="Javaid M."/>
            <person name="Jayaseelan J.C."/>
            <person name="Lee S."/>
            <person name="Li M."/>
            <person name="Ming W."/>
            <person name="Munidasa M."/>
            <person name="Muniz J."/>
            <person name="Nguyen L."/>
            <person name="Ongeri F."/>
            <person name="Osuji N."/>
            <person name="Pu L.-L."/>
            <person name="Puazo M."/>
            <person name="Qu C."/>
            <person name="Quiroz J."/>
            <person name="Raj R."/>
            <person name="Weissenberger G."/>
            <person name="Xin Y."/>
            <person name="Zou X."/>
            <person name="Han Y."/>
            <person name="Richards S."/>
            <person name="Worley K."/>
            <person name="Muzny D."/>
            <person name="Gibbs R."/>
        </authorList>
    </citation>
    <scope>NUCLEOTIDE SEQUENCE</scope>
    <source>
        <strain evidence="4">Sampled in the wild</strain>
    </source>
</reference>
<dbReference type="GO" id="GO:0019901">
    <property type="term" value="F:protein kinase binding"/>
    <property type="evidence" value="ECO:0007669"/>
    <property type="project" value="TreeGrafter"/>
</dbReference>
<reference evidence="4" key="2">
    <citation type="submission" date="2017-10" db="EMBL/GenBank/DDBJ databases">
        <title>Ladona fulva Genome sequencing and assembly.</title>
        <authorList>
            <person name="Murali S."/>
            <person name="Richards S."/>
            <person name="Bandaranaike D."/>
            <person name="Bellair M."/>
            <person name="Blankenburg K."/>
            <person name="Chao H."/>
            <person name="Dinh H."/>
            <person name="Doddapaneni H."/>
            <person name="Dugan-Rocha S."/>
            <person name="Elkadiri S."/>
            <person name="Gnanaolivu R."/>
            <person name="Hernandez B."/>
            <person name="Skinner E."/>
            <person name="Javaid M."/>
            <person name="Lee S."/>
            <person name="Li M."/>
            <person name="Ming W."/>
            <person name="Munidasa M."/>
            <person name="Muniz J."/>
            <person name="Nguyen L."/>
            <person name="Hughes D."/>
            <person name="Osuji N."/>
            <person name="Pu L.-L."/>
            <person name="Puazo M."/>
            <person name="Qu C."/>
            <person name="Quiroz J."/>
            <person name="Raj R."/>
            <person name="Weissenberger G."/>
            <person name="Xin Y."/>
            <person name="Zou X."/>
            <person name="Han Y."/>
            <person name="Worley K."/>
            <person name="Muzny D."/>
            <person name="Gibbs R."/>
        </authorList>
    </citation>
    <scope>NUCLEOTIDE SEQUENCE</scope>
    <source>
        <strain evidence="4">Sampled in the wild</strain>
    </source>
</reference>